<feature type="chain" id="PRO_5025634958" description="PASTA domain-containing protein" evidence="1">
    <location>
        <begin position="35"/>
        <end position="291"/>
    </location>
</feature>
<gene>
    <name evidence="2" type="ORF">VVAX_05405</name>
</gene>
<sequence length="291" mass="29967">MLQRLAPNLLASHAASGVALACMLGASMALPAAAQPSPSASAAPMRVQSDLKDIRMRALAALPRAGGSASERDGCPWRVIQPKSAAARQVAAQGWAVTSDLPLGAYRAVAFAGRMEPATSGTCNITQGNVGVFDGDRLVALAYGKSPEDAAIGHLTALADGAVRVWDGDIIGSPVGDLRVDADGALHLGRMADEDAVCQGRAKLPNLYGMPIDKARKALAAKGWKPVRARADGEWRQGAFIRRGIVEAESCSGTGLAYCRFGYSGPAGTLSVVTAGENDLPGVVGYEAGCR</sequence>
<dbReference type="EMBL" id="LR743508">
    <property type="protein sequence ID" value="CAA2109134.1"/>
    <property type="molecule type" value="Genomic_DNA"/>
</dbReference>
<feature type="signal peptide" evidence="1">
    <location>
        <begin position="1"/>
        <end position="34"/>
    </location>
</feature>
<reference evidence="2" key="1">
    <citation type="submission" date="2019-12" db="EMBL/GenBank/DDBJ databases">
        <authorList>
            <person name="Cremers G."/>
        </authorList>
    </citation>
    <scope>NUCLEOTIDE SEQUENCE</scope>
    <source>
        <strain evidence="2">Vvax</strain>
    </source>
</reference>
<name>A0A679J683_VARPD</name>
<dbReference type="PROSITE" id="PS51257">
    <property type="entry name" value="PROKAR_LIPOPROTEIN"/>
    <property type="match status" value="1"/>
</dbReference>
<dbReference type="RefSeq" id="WP_339093078.1">
    <property type="nucleotide sequence ID" value="NZ_LR743508.1"/>
</dbReference>
<proteinExistence type="predicted"/>
<evidence type="ECO:0000313" key="2">
    <source>
        <dbReference type="EMBL" id="CAA2109134.1"/>
    </source>
</evidence>
<organism evidence="2">
    <name type="scientific">Variovorax paradoxus</name>
    <dbReference type="NCBI Taxonomy" id="34073"/>
    <lineage>
        <taxon>Bacteria</taxon>
        <taxon>Pseudomonadati</taxon>
        <taxon>Pseudomonadota</taxon>
        <taxon>Betaproteobacteria</taxon>
        <taxon>Burkholderiales</taxon>
        <taxon>Comamonadaceae</taxon>
        <taxon>Variovorax</taxon>
    </lineage>
</organism>
<keyword evidence="1" id="KW-0732">Signal</keyword>
<dbReference type="AlphaFoldDB" id="A0A679J683"/>
<accession>A0A679J683</accession>
<evidence type="ECO:0000256" key="1">
    <source>
        <dbReference type="SAM" id="SignalP"/>
    </source>
</evidence>
<protein>
    <recommendedName>
        <fullName evidence="3">PASTA domain-containing protein</fullName>
    </recommendedName>
</protein>
<evidence type="ECO:0008006" key="3">
    <source>
        <dbReference type="Google" id="ProtNLM"/>
    </source>
</evidence>